<organism evidence="1 2">
    <name type="scientific">Fomitopsis schrenkii</name>
    <name type="common">Brown rot fungus</name>
    <dbReference type="NCBI Taxonomy" id="2126942"/>
    <lineage>
        <taxon>Eukaryota</taxon>
        <taxon>Fungi</taxon>
        <taxon>Dikarya</taxon>
        <taxon>Basidiomycota</taxon>
        <taxon>Agaricomycotina</taxon>
        <taxon>Agaricomycetes</taxon>
        <taxon>Polyporales</taxon>
        <taxon>Fomitopsis</taxon>
    </lineage>
</organism>
<evidence type="ECO:0000313" key="2">
    <source>
        <dbReference type="Proteomes" id="UP000015241"/>
    </source>
</evidence>
<gene>
    <name evidence="1" type="ORF">FOMPIDRAFT_1051676</name>
</gene>
<sequence>MKAVLLHIPVVYLVERQDAPRISVDSCCGPPSMVSKPPLHLFVSRHTCVTGQDVHGTVALDFRSVRDSPLDEVALSSCSHRPRGAKEDILLVYESKTLWKRTEHHTAAGTHSQRISFGFKLPEDVPPSCYVSVGGTTVRADYKVQVVGIRSGLHRNEKVEHMLKVVTPDDMGLSIKTRLKGGWQGPWATKTARRRVRKGLWGPHADVQIEFTYPSTPVLPLSAAIPFALSVVTISRPLPRTYDKRIWPTPPLQPREVKLLLKQIIRVRSRTSERTHTSTLSSLWGSVDIERMPDEWFPIDDKRQRGRWKQETVFTSVFRLRCPPAFQFSRLGYEVEIQYSLYIVIGLGRLRTLSTTIPISIASGVSN</sequence>
<protein>
    <recommendedName>
        <fullName evidence="3">Arrestin-like N-terminal domain-containing protein</fullName>
    </recommendedName>
</protein>
<dbReference type="EMBL" id="KE504167">
    <property type="protein sequence ID" value="EPS98278.1"/>
    <property type="molecule type" value="Genomic_DNA"/>
</dbReference>
<dbReference type="HOGENOM" id="CLU_056201_0_0_1"/>
<accession>S8E4K7</accession>
<dbReference type="Proteomes" id="UP000015241">
    <property type="component" value="Unassembled WGS sequence"/>
</dbReference>
<dbReference type="AlphaFoldDB" id="S8E4K7"/>
<dbReference type="STRING" id="743788.S8E4K7"/>
<dbReference type="OrthoDB" id="2742096at2759"/>
<dbReference type="InParanoid" id="S8E4K7"/>
<keyword evidence="2" id="KW-1185">Reference proteome</keyword>
<reference evidence="1 2" key="1">
    <citation type="journal article" date="2012" name="Science">
        <title>The Paleozoic origin of enzymatic lignin decomposition reconstructed from 31 fungal genomes.</title>
        <authorList>
            <person name="Floudas D."/>
            <person name="Binder M."/>
            <person name="Riley R."/>
            <person name="Barry K."/>
            <person name="Blanchette R.A."/>
            <person name="Henrissat B."/>
            <person name="Martinez A.T."/>
            <person name="Otillar R."/>
            <person name="Spatafora J.W."/>
            <person name="Yadav J.S."/>
            <person name="Aerts A."/>
            <person name="Benoit I."/>
            <person name="Boyd A."/>
            <person name="Carlson A."/>
            <person name="Copeland A."/>
            <person name="Coutinho P.M."/>
            <person name="de Vries R.P."/>
            <person name="Ferreira P."/>
            <person name="Findley K."/>
            <person name="Foster B."/>
            <person name="Gaskell J."/>
            <person name="Glotzer D."/>
            <person name="Gorecki P."/>
            <person name="Heitman J."/>
            <person name="Hesse C."/>
            <person name="Hori C."/>
            <person name="Igarashi K."/>
            <person name="Jurgens J.A."/>
            <person name="Kallen N."/>
            <person name="Kersten P."/>
            <person name="Kohler A."/>
            <person name="Kuees U."/>
            <person name="Kumar T.K.A."/>
            <person name="Kuo A."/>
            <person name="LaButti K."/>
            <person name="Larrondo L.F."/>
            <person name="Lindquist E."/>
            <person name="Ling A."/>
            <person name="Lombard V."/>
            <person name="Lucas S."/>
            <person name="Lundell T."/>
            <person name="Martin R."/>
            <person name="McLaughlin D.J."/>
            <person name="Morgenstern I."/>
            <person name="Morin E."/>
            <person name="Murat C."/>
            <person name="Nagy L.G."/>
            <person name="Nolan M."/>
            <person name="Ohm R.A."/>
            <person name="Patyshakuliyeva A."/>
            <person name="Rokas A."/>
            <person name="Ruiz-Duenas F.J."/>
            <person name="Sabat G."/>
            <person name="Salamov A."/>
            <person name="Samejima M."/>
            <person name="Schmutz J."/>
            <person name="Slot J.C."/>
            <person name="St John F."/>
            <person name="Stenlid J."/>
            <person name="Sun H."/>
            <person name="Sun S."/>
            <person name="Syed K."/>
            <person name="Tsang A."/>
            <person name="Wiebenga A."/>
            <person name="Young D."/>
            <person name="Pisabarro A."/>
            <person name="Eastwood D.C."/>
            <person name="Martin F."/>
            <person name="Cullen D."/>
            <person name="Grigoriev I.V."/>
            <person name="Hibbett D.S."/>
        </authorList>
    </citation>
    <scope>NUCLEOTIDE SEQUENCE</scope>
    <source>
        <strain evidence="2">FP-58527</strain>
    </source>
</reference>
<proteinExistence type="predicted"/>
<name>S8E4K7_FOMSC</name>
<evidence type="ECO:0000313" key="1">
    <source>
        <dbReference type="EMBL" id="EPS98278.1"/>
    </source>
</evidence>
<evidence type="ECO:0008006" key="3">
    <source>
        <dbReference type="Google" id="ProtNLM"/>
    </source>
</evidence>